<accession>A0A5J4U6T4</accession>
<sequence length="68" mass="7454">ATPQVGFLLWNISHFKDFASPISEGDSRYLVPQILTQTLTITSSDIFSIGITIFETSERAIIPSDGPL</sequence>
<proteinExistence type="predicted"/>
<dbReference type="Proteomes" id="UP000324800">
    <property type="component" value="Unassembled WGS sequence"/>
</dbReference>
<organism evidence="1 2">
    <name type="scientific">Streblomastix strix</name>
    <dbReference type="NCBI Taxonomy" id="222440"/>
    <lineage>
        <taxon>Eukaryota</taxon>
        <taxon>Metamonada</taxon>
        <taxon>Preaxostyla</taxon>
        <taxon>Oxymonadida</taxon>
        <taxon>Streblomastigidae</taxon>
        <taxon>Streblomastix</taxon>
    </lineage>
</organism>
<protein>
    <recommendedName>
        <fullName evidence="3">Protein kinase domain-containing protein</fullName>
    </recommendedName>
</protein>
<comment type="caution">
    <text evidence="1">The sequence shown here is derived from an EMBL/GenBank/DDBJ whole genome shotgun (WGS) entry which is preliminary data.</text>
</comment>
<evidence type="ECO:0008006" key="3">
    <source>
        <dbReference type="Google" id="ProtNLM"/>
    </source>
</evidence>
<gene>
    <name evidence="1" type="ORF">EZS28_038872</name>
</gene>
<feature type="non-terminal residue" evidence="1">
    <location>
        <position position="1"/>
    </location>
</feature>
<name>A0A5J4U6T4_9EUKA</name>
<reference evidence="1 2" key="1">
    <citation type="submission" date="2019-03" db="EMBL/GenBank/DDBJ databases">
        <title>Single cell metagenomics reveals metabolic interactions within the superorganism composed of flagellate Streblomastix strix and complex community of Bacteroidetes bacteria on its surface.</title>
        <authorList>
            <person name="Treitli S.C."/>
            <person name="Kolisko M."/>
            <person name="Husnik F."/>
            <person name="Keeling P."/>
            <person name="Hampl V."/>
        </authorList>
    </citation>
    <scope>NUCLEOTIDE SEQUENCE [LARGE SCALE GENOMIC DNA]</scope>
    <source>
        <strain evidence="1">ST1C</strain>
    </source>
</reference>
<dbReference type="EMBL" id="SNRW01020296">
    <property type="protein sequence ID" value="KAA6365601.1"/>
    <property type="molecule type" value="Genomic_DNA"/>
</dbReference>
<dbReference type="OrthoDB" id="5337378at2759"/>
<evidence type="ECO:0000313" key="2">
    <source>
        <dbReference type="Proteomes" id="UP000324800"/>
    </source>
</evidence>
<evidence type="ECO:0000313" key="1">
    <source>
        <dbReference type="EMBL" id="KAA6365601.1"/>
    </source>
</evidence>
<dbReference type="AlphaFoldDB" id="A0A5J4U6T4"/>